<dbReference type="Proteomes" id="UP000278416">
    <property type="component" value="Segment"/>
</dbReference>
<keyword evidence="2" id="KW-1185">Reference proteome</keyword>
<reference evidence="1 2" key="1">
    <citation type="submission" date="2018-08" db="EMBL/GenBank/DDBJ databases">
        <authorList>
            <person name="Edupali M."/>
            <person name="Eltaeb M."/>
            <person name="Griswold I."/>
            <person name="Han P."/>
            <person name="Iszauk E."/>
            <person name="Joshi S."/>
            <person name="Kim Y."/>
            <person name="Krakopolsky K."/>
            <person name="Kubyshko V."/>
            <person name="Lee J."/>
            <person name="Lee N.Y."/>
            <person name="Lumaj G."/>
            <person name="Muskovitz J."/>
            <person name="Ning J."/>
            <person name="Noll E."/>
            <person name="Persaud B."/>
            <person name="Shankar N."/>
            <person name="Shim K."/>
            <person name="Srinivasan C."/>
            <person name="Yoon I."/>
            <person name="Zhang S."/>
            <person name="Ziausyte U."/>
            <person name="Jarvik J.W."/>
            <person name="Mcguier N."/>
            <person name="Lopez A.J."/>
            <person name="Garlena R.A."/>
            <person name="Russell D.A."/>
            <person name="Pope W.H."/>
            <person name="Jacobs-Sera D."/>
            <person name="Hatfull G.F."/>
        </authorList>
    </citation>
    <scope>NUCLEOTIDE SEQUENCE [LARGE SCALE GENOMIC DNA]</scope>
</reference>
<gene>
    <name evidence="1" type="primary">76</name>
    <name evidence="1" type="ORF">KBurrousTX_76</name>
</gene>
<evidence type="ECO:0000313" key="1">
    <source>
        <dbReference type="EMBL" id="AYD81570.1"/>
    </source>
</evidence>
<dbReference type="KEGG" id="vg:55811022"/>
<proteinExistence type="predicted"/>
<accession>A0A386KBF8</accession>
<dbReference type="EMBL" id="MH744419">
    <property type="protein sequence ID" value="AYD81570.1"/>
    <property type="molecule type" value="Genomic_DNA"/>
</dbReference>
<name>A0A386KBF8_9CAUD</name>
<dbReference type="RefSeq" id="YP_009881749.1">
    <property type="nucleotide sequence ID" value="NC_049442.1"/>
</dbReference>
<evidence type="ECO:0000313" key="2">
    <source>
        <dbReference type="Proteomes" id="UP000278416"/>
    </source>
</evidence>
<sequence>MDSNHPDIPTMSPLEQDALGVVSVVEALTKAGFTEDQSMKYVAIRSAVSPINTDACPNCGHKP</sequence>
<dbReference type="GeneID" id="55811022"/>
<protein>
    <submittedName>
        <fullName evidence="1">Uncharacterized protein</fullName>
    </submittedName>
</protein>
<organism evidence="1 2">
    <name type="scientific">Arthrobacter phage KBurrousTX</name>
    <dbReference type="NCBI Taxonomy" id="2315608"/>
    <lineage>
        <taxon>Viruses</taxon>
        <taxon>Duplodnaviria</taxon>
        <taxon>Heunggongvirae</taxon>
        <taxon>Uroviricota</taxon>
        <taxon>Caudoviricetes</taxon>
        <taxon>Klausavirus</taxon>
        <taxon>Klausavirus kburrousTX</taxon>
    </lineage>
</organism>